<feature type="compositionally biased region" description="Basic residues" evidence="12">
    <location>
        <begin position="764"/>
        <end position="784"/>
    </location>
</feature>
<dbReference type="EC" id="3.6.4.13" evidence="3"/>
<evidence type="ECO:0000256" key="11">
    <source>
        <dbReference type="PROSITE-ProRule" id="PRU00552"/>
    </source>
</evidence>
<feature type="region of interest" description="Disordered" evidence="12">
    <location>
        <begin position="684"/>
        <end position="715"/>
    </location>
</feature>
<organism evidence="16 17">
    <name type="scientific">Meganyctiphanes norvegica</name>
    <name type="common">Northern krill</name>
    <name type="synonym">Thysanopoda norvegica</name>
    <dbReference type="NCBI Taxonomy" id="48144"/>
    <lineage>
        <taxon>Eukaryota</taxon>
        <taxon>Metazoa</taxon>
        <taxon>Ecdysozoa</taxon>
        <taxon>Arthropoda</taxon>
        <taxon>Crustacea</taxon>
        <taxon>Multicrustacea</taxon>
        <taxon>Malacostraca</taxon>
        <taxon>Eumalacostraca</taxon>
        <taxon>Eucarida</taxon>
        <taxon>Euphausiacea</taxon>
        <taxon>Euphausiidae</taxon>
        <taxon>Meganyctiphanes</taxon>
    </lineage>
</organism>
<protein>
    <recommendedName>
        <fullName evidence="3">RNA helicase</fullName>
        <ecNumber evidence="3">3.6.4.13</ecNumber>
    </recommendedName>
</protein>
<dbReference type="SMART" id="SM00487">
    <property type="entry name" value="DEXDc"/>
    <property type="match status" value="1"/>
</dbReference>
<keyword evidence="6" id="KW-0347">Helicase</keyword>
<feature type="domain" description="DEAD-box RNA helicase Q" evidence="15">
    <location>
        <begin position="41"/>
        <end position="69"/>
    </location>
</feature>
<evidence type="ECO:0000313" key="16">
    <source>
        <dbReference type="EMBL" id="CAL4192324.1"/>
    </source>
</evidence>
<evidence type="ECO:0000256" key="9">
    <source>
        <dbReference type="ARBA" id="ARBA00023242"/>
    </source>
</evidence>
<evidence type="ECO:0000256" key="4">
    <source>
        <dbReference type="ARBA" id="ARBA00022741"/>
    </source>
</evidence>
<dbReference type="GO" id="GO:0005730">
    <property type="term" value="C:nucleolus"/>
    <property type="evidence" value="ECO:0007669"/>
    <property type="project" value="UniProtKB-SubCell"/>
</dbReference>
<feature type="short sequence motif" description="Q motif" evidence="11">
    <location>
        <begin position="41"/>
        <end position="69"/>
    </location>
</feature>
<comment type="catalytic activity">
    <reaction evidence="10">
        <text>ATP + H2O = ADP + phosphate + H(+)</text>
        <dbReference type="Rhea" id="RHEA:13065"/>
        <dbReference type="ChEBI" id="CHEBI:15377"/>
        <dbReference type="ChEBI" id="CHEBI:15378"/>
        <dbReference type="ChEBI" id="CHEBI:30616"/>
        <dbReference type="ChEBI" id="CHEBI:43474"/>
        <dbReference type="ChEBI" id="CHEBI:456216"/>
        <dbReference type="EC" id="3.6.4.13"/>
    </reaction>
</comment>
<dbReference type="SUPFAM" id="SSF52540">
    <property type="entry name" value="P-loop containing nucleoside triphosphate hydrolases"/>
    <property type="match status" value="1"/>
</dbReference>
<dbReference type="SMART" id="SM00490">
    <property type="entry name" value="HELICc"/>
    <property type="match status" value="1"/>
</dbReference>
<dbReference type="InterPro" id="IPR027417">
    <property type="entry name" value="P-loop_NTPase"/>
</dbReference>
<dbReference type="PANTHER" id="PTHR47959">
    <property type="entry name" value="ATP-DEPENDENT RNA HELICASE RHLE-RELATED"/>
    <property type="match status" value="1"/>
</dbReference>
<accession>A0AAV2SEV3</accession>
<proteinExistence type="inferred from homology"/>
<evidence type="ECO:0000256" key="12">
    <source>
        <dbReference type="SAM" id="MobiDB-lite"/>
    </source>
</evidence>
<dbReference type="CDD" id="cd17959">
    <property type="entry name" value="DEADc_DDX54"/>
    <property type="match status" value="1"/>
</dbReference>
<evidence type="ECO:0000259" key="13">
    <source>
        <dbReference type="PROSITE" id="PS51192"/>
    </source>
</evidence>
<feature type="compositionally biased region" description="Basic and acidic residues" evidence="12">
    <location>
        <begin position="785"/>
        <end position="809"/>
    </location>
</feature>
<dbReference type="Pfam" id="PF08147">
    <property type="entry name" value="DBP10CT"/>
    <property type="match status" value="1"/>
</dbReference>
<dbReference type="InterPro" id="IPR000629">
    <property type="entry name" value="RNA-helicase_DEAD-box_CS"/>
</dbReference>
<dbReference type="Pfam" id="PF00271">
    <property type="entry name" value="Helicase_C"/>
    <property type="match status" value="1"/>
</dbReference>
<feature type="domain" description="Helicase C-terminal" evidence="14">
    <location>
        <begin position="271"/>
        <end position="417"/>
    </location>
</feature>
<keyword evidence="5" id="KW-0378">Hydrolase</keyword>
<dbReference type="EMBL" id="CAXKWB010068726">
    <property type="protein sequence ID" value="CAL4192324.1"/>
    <property type="molecule type" value="Genomic_DNA"/>
</dbReference>
<comment type="similarity">
    <text evidence="2">Belongs to the DEAD box helicase family. DDX54/DBP10 subfamily.</text>
</comment>
<comment type="caution">
    <text evidence="16">The sequence shown here is derived from an EMBL/GenBank/DDBJ whole genome shotgun (WGS) entry which is preliminary data.</text>
</comment>
<dbReference type="PROSITE" id="PS51194">
    <property type="entry name" value="HELICASE_CTER"/>
    <property type="match status" value="1"/>
</dbReference>
<dbReference type="InterPro" id="IPR033517">
    <property type="entry name" value="DDX54/DBP10_DEAD-box_helicase"/>
</dbReference>
<evidence type="ECO:0000256" key="2">
    <source>
        <dbReference type="ARBA" id="ARBA00010379"/>
    </source>
</evidence>
<evidence type="ECO:0000256" key="8">
    <source>
        <dbReference type="ARBA" id="ARBA00022884"/>
    </source>
</evidence>
<evidence type="ECO:0000256" key="5">
    <source>
        <dbReference type="ARBA" id="ARBA00022801"/>
    </source>
</evidence>
<dbReference type="GO" id="GO:0003723">
    <property type="term" value="F:RNA binding"/>
    <property type="evidence" value="ECO:0007669"/>
    <property type="project" value="UniProtKB-KW"/>
</dbReference>
<dbReference type="InterPro" id="IPR012541">
    <property type="entry name" value="DBP10_C"/>
</dbReference>
<evidence type="ECO:0000256" key="10">
    <source>
        <dbReference type="ARBA" id="ARBA00047984"/>
    </source>
</evidence>
<dbReference type="InterPro" id="IPR001650">
    <property type="entry name" value="Helicase_C-like"/>
</dbReference>
<dbReference type="InterPro" id="IPR050079">
    <property type="entry name" value="DEAD_box_RNA_helicase"/>
</dbReference>
<dbReference type="Proteomes" id="UP001497623">
    <property type="component" value="Unassembled WGS sequence"/>
</dbReference>
<evidence type="ECO:0000256" key="3">
    <source>
        <dbReference type="ARBA" id="ARBA00012552"/>
    </source>
</evidence>
<comment type="subcellular location">
    <subcellularLocation>
        <location evidence="1">Nucleus</location>
        <location evidence="1">Nucleolus</location>
    </subcellularLocation>
</comment>
<dbReference type="Gene3D" id="3.40.50.300">
    <property type="entry name" value="P-loop containing nucleotide triphosphate hydrolases"/>
    <property type="match status" value="2"/>
</dbReference>
<dbReference type="CDD" id="cd18787">
    <property type="entry name" value="SF2_C_DEAD"/>
    <property type="match status" value="1"/>
</dbReference>
<evidence type="ECO:0000256" key="6">
    <source>
        <dbReference type="ARBA" id="ARBA00022806"/>
    </source>
</evidence>
<dbReference type="FunFam" id="3.40.50.300:FF:000865">
    <property type="entry name" value="ATP-dependent RNA helicase DDX54"/>
    <property type="match status" value="1"/>
</dbReference>
<evidence type="ECO:0000313" key="17">
    <source>
        <dbReference type="Proteomes" id="UP001497623"/>
    </source>
</evidence>
<dbReference type="InterPro" id="IPR011545">
    <property type="entry name" value="DEAD/DEAH_box_helicase_dom"/>
</dbReference>
<feature type="region of interest" description="Disordered" evidence="12">
    <location>
        <begin position="561"/>
        <end position="645"/>
    </location>
</feature>
<keyword evidence="17" id="KW-1185">Reference proteome</keyword>
<keyword evidence="9" id="KW-0539">Nucleus</keyword>
<name>A0AAV2SEV3_MEGNR</name>
<dbReference type="GO" id="GO:0005524">
    <property type="term" value="F:ATP binding"/>
    <property type="evidence" value="ECO:0007669"/>
    <property type="project" value="UniProtKB-KW"/>
</dbReference>
<evidence type="ECO:0000259" key="14">
    <source>
        <dbReference type="PROSITE" id="PS51194"/>
    </source>
</evidence>
<dbReference type="AlphaFoldDB" id="A0AAV2SEV3"/>
<feature type="compositionally biased region" description="Polar residues" evidence="12">
    <location>
        <begin position="576"/>
        <end position="596"/>
    </location>
</feature>
<evidence type="ECO:0000256" key="1">
    <source>
        <dbReference type="ARBA" id="ARBA00004604"/>
    </source>
</evidence>
<sequence>MEEELVGWGAVDAPNDGYASEGELDVRKLVSKQNRKNKKSGGFQALGLSKPVIRGILKKGYKQPTPIQRKTIPLILEKKDVVAMARTGSGKTACFLIPLFERLKMHSAQSGARALILSPTRELALQTLRFTKEVGCYTGLRAAVILGGDSIEGQFAALHENPDIIIATPGRLVHICVEMDLKLSSVEYVVFDEADRLFEMGFSDQLKEICSRLDEVRQTVLFSATLPKMLVEFARAGLSDPVLIRLDVESKLSENLRMSFFKTNSDDKLPLLLYLLRNVIKPKDQTLIFAATKHHVEFLHMVLDMLNIPNTYIYSSLDPAARKINVAKFQTRKIRCLIVTDVAARGIDIPMLDTVINYNFPAKPKLFIHRVGRVARAGRSGVAYSFVGSDEGAYLIDLFLFLSETIKIAPQYSESSEELDWDRMFGRVHRSIVDDETEHLQLLLKNSFDLQSQHKVMNNAYKQYLRSRPAASKESARRNKEELFDQNMGYHPLLKIKDMEAEDQRIKMLEALKAIRPKVTVFEMTKSVKNSKSNALIHMQEKRQKDESYINNFNKKIEERKAAKQNQGEKNESQKHISNLEQCTQEDVQSTFSTVIENKKKKKPLKRKSANEEDSVNPQTDEPPKKKKKKKRIREGTGMKKEKENVNYKQDQYFIPYTSKDHYTEQGYSIGTSFEKEANSAALDITQDEDAHMKRSNNQTKWDRKKKKFVGPKDEEKKVKTESGVWIKASYKSGRYKKWIDAERHKAVENENSDGEEVNDDKKGKRYRGIKMIRNKSTKKHPLLKGKEMPKSKRGPKRELKTSEQIDKARKIKAQKQKRLDASKQRKIQKRQGGRK</sequence>
<dbReference type="Pfam" id="PF00270">
    <property type="entry name" value="DEAD"/>
    <property type="match status" value="1"/>
</dbReference>
<dbReference type="GO" id="GO:0005829">
    <property type="term" value="C:cytosol"/>
    <property type="evidence" value="ECO:0007669"/>
    <property type="project" value="TreeGrafter"/>
</dbReference>
<feature type="compositionally biased region" description="Basic and acidic residues" evidence="12">
    <location>
        <begin position="634"/>
        <end position="645"/>
    </location>
</feature>
<dbReference type="GO" id="GO:0003724">
    <property type="term" value="F:RNA helicase activity"/>
    <property type="evidence" value="ECO:0007669"/>
    <property type="project" value="UniProtKB-EC"/>
</dbReference>
<dbReference type="PROSITE" id="PS00039">
    <property type="entry name" value="DEAD_ATP_HELICASE"/>
    <property type="match status" value="1"/>
</dbReference>
<evidence type="ECO:0000256" key="7">
    <source>
        <dbReference type="ARBA" id="ARBA00022840"/>
    </source>
</evidence>
<feature type="compositionally biased region" description="Basic residues" evidence="12">
    <location>
        <begin position="825"/>
        <end position="836"/>
    </location>
</feature>
<feature type="domain" description="Helicase ATP-binding" evidence="13">
    <location>
        <begin position="72"/>
        <end position="244"/>
    </location>
</feature>
<keyword evidence="8" id="KW-0694">RNA-binding</keyword>
<feature type="compositionally biased region" description="Basic residues" evidence="12">
    <location>
        <begin position="599"/>
        <end position="608"/>
    </location>
</feature>
<feature type="compositionally biased region" description="Basic and acidic residues" evidence="12">
    <location>
        <begin position="561"/>
        <end position="575"/>
    </location>
</feature>
<feature type="region of interest" description="Disordered" evidence="12">
    <location>
        <begin position="745"/>
        <end position="836"/>
    </location>
</feature>
<evidence type="ECO:0000259" key="15">
    <source>
        <dbReference type="PROSITE" id="PS51195"/>
    </source>
</evidence>
<gene>
    <name evidence="16" type="ORF">MNOR_LOCUS36726</name>
</gene>
<dbReference type="SMART" id="SM01123">
    <property type="entry name" value="DBP10CT"/>
    <property type="match status" value="1"/>
</dbReference>
<dbReference type="InterPro" id="IPR014001">
    <property type="entry name" value="Helicase_ATP-bd"/>
</dbReference>
<keyword evidence="4" id="KW-0547">Nucleotide-binding</keyword>
<reference evidence="16 17" key="1">
    <citation type="submission" date="2024-05" db="EMBL/GenBank/DDBJ databases">
        <authorList>
            <person name="Wallberg A."/>
        </authorList>
    </citation>
    <scope>NUCLEOTIDE SEQUENCE [LARGE SCALE GENOMIC DNA]</scope>
</reference>
<dbReference type="PROSITE" id="PS51192">
    <property type="entry name" value="HELICASE_ATP_BIND_1"/>
    <property type="match status" value="1"/>
</dbReference>
<dbReference type="PANTHER" id="PTHR47959:SF8">
    <property type="entry name" value="RNA HELICASE"/>
    <property type="match status" value="1"/>
</dbReference>
<keyword evidence="7" id="KW-0067">ATP-binding</keyword>
<dbReference type="PROSITE" id="PS51195">
    <property type="entry name" value="Q_MOTIF"/>
    <property type="match status" value="1"/>
</dbReference>
<dbReference type="GO" id="GO:0016787">
    <property type="term" value="F:hydrolase activity"/>
    <property type="evidence" value="ECO:0007669"/>
    <property type="project" value="UniProtKB-KW"/>
</dbReference>
<dbReference type="InterPro" id="IPR014014">
    <property type="entry name" value="RNA_helicase_DEAD_Q_motif"/>
</dbReference>